<keyword evidence="2" id="KW-0012">Acyltransferase</keyword>
<name>A0A1L0D531_9GAMM</name>
<proteinExistence type="predicted"/>
<dbReference type="Proteomes" id="UP000183794">
    <property type="component" value="Unassembled WGS sequence"/>
</dbReference>
<evidence type="ECO:0000313" key="5">
    <source>
        <dbReference type="EMBL" id="SGY81400.1"/>
    </source>
</evidence>
<sequence>MTVFFNEHRVKLLGSGSTLPGPAIDNQALDVLLKNTMGERTARKAQKISQYFGITSRHWARGSQHATVNNSNIGLEIGIESINKALLSANRSHKNNEIETLDYLIGHTTSPHTLLPPNIAWIADALGHEGPYMEFRQACCGFANALQTAAALLSSQTELNSVGILGSEVGSLYVDFTQSFLDQEQLINCMQMGDGAGSVILGKDDGSHSQIISDIYLGHIGNGKQPGFGISGGGASHIRCENDFPHFFHHAKDVKAQGAELFKNGLTAMLDRGYKITDFDFILPHQVNGHLAKMFADELGFDPNKIIVDADKLGNLGSAAIWVSLDKLRRSNILKPGHKVLVLGAEATKYIYGGFVYHH</sequence>
<dbReference type="InterPro" id="IPR013747">
    <property type="entry name" value="ACP_syn_III_C"/>
</dbReference>
<evidence type="ECO:0000259" key="4">
    <source>
        <dbReference type="Pfam" id="PF08545"/>
    </source>
</evidence>
<dbReference type="EMBL" id="FPLD01000002">
    <property type="protein sequence ID" value="SGY81400.1"/>
    <property type="molecule type" value="Genomic_DNA"/>
</dbReference>
<dbReference type="Pfam" id="PF08541">
    <property type="entry name" value="ACP_syn_III_C"/>
    <property type="match status" value="1"/>
</dbReference>
<dbReference type="InterPro" id="IPR016039">
    <property type="entry name" value="Thiolase-like"/>
</dbReference>
<dbReference type="OrthoDB" id="6251378at2"/>
<reference evidence="5 6" key="1">
    <citation type="submission" date="2016-11" db="EMBL/GenBank/DDBJ databases">
        <authorList>
            <person name="Jaros S."/>
            <person name="Januszkiewicz K."/>
            <person name="Wedrychowicz H."/>
        </authorList>
    </citation>
    <scope>NUCLEOTIDE SEQUENCE [LARGE SCALE GENOMIC DNA]</scope>
    <source>
        <strain evidence="5">NVI 5450</strain>
    </source>
</reference>
<evidence type="ECO:0000256" key="2">
    <source>
        <dbReference type="ARBA" id="ARBA00023315"/>
    </source>
</evidence>
<dbReference type="PANTHER" id="PTHR34069:SF2">
    <property type="entry name" value="BETA-KETOACYL-[ACYL-CARRIER-PROTEIN] SYNTHASE III"/>
    <property type="match status" value="1"/>
</dbReference>
<keyword evidence="1" id="KW-0808">Transferase</keyword>
<evidence type="ECO:0000259" key="3">
    <source>
        <dbReference type="Pfam" id="PF08541"/>
    </source>
</evidence>
<dbReference type="Gene3D" id="3.40.47.10">
    <property type="match status" value="2"/>
</dbReference>
<dbReference type="AlphaFoldDB" id="A0A1L0D531"/>
<organism evidence="5 6">
    <name type="scientific">Moritella viscosa</name>
    <dbReference type="NCBI Taxonomy" id="80854"/>
    <lineage>
        <taxon>Bacteria</taxon>
        <taxon>Pseudomonadati</taxon>
        <taxon>Pseudomonadota</taxon>
        <taxon>Gammaproteobacteria</taxon>
        <taxon>Alteromonadales</taxon>
        <taxon>Moritellaceae</taxon>
        <taxon>Moritella</taxon>
    </lineage>
</organism>
<dbReference type="GO" id="GO:0004315">
    <property type="term" value="F:3-oxoacyl-[acyl-carrier-protein] synthase activity"/>
    <property type="evidence" value="ECO:0007669"/>
    <property type="project" value="InterPro"/>
</dbReference>
<dbReference type="PANTHER" id="PTHR34069">
    <property type="entry name" value="3-OXOACYL-[ACYL-CARRIER-PROTEIN] SYNTHASE 3"/>
    <property type="match status" value="1"/>
</dbReference>
<feature type="domain" description="Beta-ketoacyl-[acyl-carrier-protein] synthase III N-terminal" evidence="4">
    <location>
        <begin position="134"/>
        <end position="212"/>
    </location>
</feature>
<gene>
    <name evidence="5" type="ORF">NVI5450_0024</name>
</gene>
<dbReference type="InterPro" id="IPR013751">
    <property type="entry name" value="ACP_syn_III_N"/>
</dbReference>
<accession>A0A1L0D531</accession>
<evidence type="ECO:0000313" key="6">
    <source>
        <dbReference type="Proteomes" id="UP000183794"/>
    </source>
</evidence>
<dbReference type="RefSeq" id="WP_075496569.1">
    <property type="nucleotide sequence ID" value="NZ_CAWRBC010000108.1"/>
</dbReference>
<protein>
    <submittedName>
        <fullName evidence="5">3-oxoacyl-(Acyl-carrier-protein) synthase III</fullName>
    </submittedName>
</protein>
<evidence type="ECO:0000256" key="1">
    <source>
        <dbReference type="ARBA" id="ARBA00022679"/>
    </source>
</evidence>
<dbReference type="GO" id="GO:0006633">
    <property type="term" value="P:fatty acid biosynthetic process"/>
    <property type="evidence" value="ECO:0007669"/>
    <property type="project" value="InterPro"/>
</dbReference>
<feature type="domain" description="Beta-ketoacyl-[acyl-carrier-protein] synthase III C-terminal" evidence="3">
    <location>
        <begin position="272"/>
        <end position="345"/>
    </location>
</feature>
<dbReference type="SUPFAM" id="SSF53901">
    <property type="entry name" value="Thiolase-like"/>
    <property type="match status" value="1"/>
</dbReference>
<dbReference type="Pfam" id="PF08545">
    <property type="entry name" value="ACP_syn_III"/>
    <property type="match status" value="1"/>
</dbReference>
<dbReference type="GO" id="GO:0044550">
    <property type="term" value="P:secondary metabolite biosynthetic process"/>
    <property type="evidence" value="ECO:0007669"/>
    <property type="project" value="TreeGrafter"/>
</dbReference>